<organism evidence="3 4">
    <name type="scientific">Aristolochia fimbriata</name>
    <name type="common">White veined hardy Dutchman's pipe vine</name>
    <dbReference type="NCBI Taxonomy" id="158543"/>
    <lineage>
        <taxon>Eukaryota</taxon>
        <taxon>Viridiplantae</taxon>
        <taxon>Streptophyta</taxon>
        <taxon>Embryophyta</taxon>
        <taxon>Tracheophyta</taxon>
        <taxon>Spermatophyta</taxon>
        <taxon>Magnoliopsida</taxon>
        <taxon>Magnoliidae</taxon>
        <taxon>Piperales</taxon>
        <taxon>Aristolochiaceae</taxon>
        <taxon>Aristolochia</taxon>
    </lineage>
</organism>
<feature type="region of interest" description="Disordered" evidence="1">
    <location>
        <begin position="35"/>
        <end position="193"/>
    </location>
</feature>
<keyword evidence="4" id="KW-1185">Reference proteome</keyword>
<gene>
    <name evidence="3" type="ORF">H6P81_013931</name>
</gene>
<feature type="signal peptide" evidence="2">
    <location>
        <begin position="1"/>
        <end position="24"/>
    </location>
</feature>
<proteinExistence type="predicted"/>
<evidence type="ECO:0000313" key="3">
    <source>
        <dbReference type="EMBL" id="KAG9447803.1"/>
    </source>
</evidence>
<reference evidence="3 4" key="1">
    <citation type="submission" date="2021-07" db="EMBL/GenBank/DDBJ databases">
        <title>The Aristolochia fimbriata genome: insights into angiosperm evolution, floral development and chemical biosynthesis.</title>
        <authorList>
            <person name="Jiao Y."/>
        </authorList>
    </citation>
    <scope>NUCLEOTIDE SEQUENCE [LARGE SCALE GENOMIC DNA]</scope>
    <source>
        <strain evidence="3">IBCAS-2021</strain>
        <tissue evidence="3">Leaf</tissue>
    </source>
</reference>
<comment type="caution">
    <text evidence="3">The sequence shown here is derived from an EMBL/GenBank/DDBJ whole genome shotgun (WGS) entry which is preliminary data.</text>
</comment>
<name>A0AAV7EG24_ARIFI</name>
<feature type="compositionally biased region" description="Basic and acidic residues" evidence="1">
    <location>
        <begin position="235"/>
        <end position="244"/>
    </location>
</feature>
<keyword evidence="2" id="KW-0732">Signal</keyword>
<feature type="region of interest" description="Disordered" evidence="1">
    <location>
        <begin position="210"/>
        <end position="264"/>
    </location>
</feature>
<feature type="compositionally biased region" description="Basic and acidic residues" evidence="1">
    <location>
        <begin position="131"/>
        <end position="188"/>
    </location>
</feature>
<evidence type="ECO:0008006" key="5">
    <source>
        <dbReference type="Google" id="ProtNLM"/>
    </source>
</evidence>
<dbReference type="PANTHER" id="PTHR35274:SF2">
    <property type="entry name" value="E6-LIKE PROTEIN"/>
    <property type="match status" value="1"/>
</dbReference>
<dbReference type="PANTHER" id="PTHR35274">
    <property type="entry name" value="E6-LIKE PROTEIN"/>
    <property type="match status" value="1"/>
</dbReference>
<feature type="chain" id="PRO_5043563475" description="Protein E6-like" evidence="2">
    <location>
        <begin position="25"/>
        <end position="264"/>
    </location>
</feature>
<dbReference type="EMBL" id="JAINDJ010000005">
    <property type="protein sequence ID" value="KAG9447803.1"/>
    <property type="molecule type" value="Genomic_DNA"/>
</dbReference>
<accession>A0AAV7EG24</accession>
<feature type="compositionally biased region" description="Basic and acidic residues" evidence="1">
    <location>
        <begin position="99"/>
        <end position="113"/>
    </location>
</feature>
<dbReference type="AlphaFoldDB" id="A0AAV7EG24"/>
<dbReference type="Proteomes" id="UP000825729">
    <property type="component" value="Unassembled WGS sequence"/>
</dbReference>
<evidence type="ECO:0000256" key="2">
    <source>
        <dbReference type="SAM" id="SignalP"/>
    </source>
</evidence>
<evidence type="ECO:0000313" key="4">
    <source>
        <dbReference type="Proteomes" id="UP000825729"/>
    </source>
</evidence>
<dbReference type="InterPro" id="IPR040290">
    <property type="entry name" value="Prot_E6-like"/>
</dbReference>
<protein>
    <recommendedName>
        <fullName evidence="5">Protein E6-like</fullName>
    </recommendedName>
</protein>
<evidence type="ECO:0000256" key="1">
    <source>
        <dbReference type="SAM" id="MobiDB-lite"/>
    </source>
</evidence>
<sequence length="264" mass="30014">MASPSPKCLSLLLILLFSSLSTEARVSEFFSKTARFEAADPAKGTPAEARPTDQLSPTKVDEDPNAFTFTPENGSGHGLYAHSDQETEYPGNTPAQEFHVGDPKGKGSSRRDSYPNPEVAEFDDDDNTQFDNDRFAARYPEKEERNPAEFESRREEAAPRGREYDDNVEATKEYEEGRFGRRNDDAAEHYGMSDTRTLENGRYFYNVKNENYRGNPYATNFPSYRNEGYYGRAQNRNEYRDEAANYKGGEYQNPQDDPSGYNMP</sequence>